<dbReference type="KEGG" id="pgu:PGUG_01606"/>
<keyword evidence="1" id="KW-0812">Transmembrane</keyword>
<dbReference type="AlphaFoldDB" id="A5DEA5"/>
<evidence type="ECO:0000313" key="3">
    <source>
        <dbReference type="Proteomes" id="UP000001997"/>
    </source>
</evidence>
<accession>A5DEA5</accession>
<dbReference type="InParanoid" id="A5DEA5"/>
<organism evidence="2 3">
    <name type="scientific">Meyerozyma guilliermondii (strain ATCC 6260 / CBS 566 / DSM 6381 / JCM 1539 / NBRC 10279 / NRRL Y-324)</name>
    <name type="common">Yeast</name>
    <name type="synonym">Candida guilliermondii</name>
    <dbReference type="NCBI Taxonomy" id="294746"/>
    <lineage>
        <taxon>Eukaryota</taxon>
        <taxon>Fungi</taxon>
        <taxon>Dikarya</taxon>
        <taxon>Ascomycota</taxon>
        <taxon>Saccharomycotina</taxon>
        <taxon>Pichiomycetes</taxon>
        <taxon>Debaryomycetaceae</taxon>
        <taxon>Meyerozyma</taxon>
    </lineage>
</organism>
<dbReference type="GeneID" id="5128525"/>
<keyword evidence="1" id="KW-0472">Membrane</keyword>
<evidence type="ECO:0000313" key="2">
    <source>
        <dbReference type="EMBL" id="EDK37508.2"/>
    </source>
</evidence>
<keyword evidence="3" id="KW-1185">Reference proteome</keyword>
<proteinExistence type="predicted"/>
<reference evidence="2 3" key="1">
    <citation type="journal article" date="2009" name="Nature">
        <title>Evolution of pathogenicity and sexual reproduction in eight Candida genomes.</title>
        <authorList>
            <person name="Butler G."/>
            <person name="Rasmussen M.D."/>
            <person name="Lin M.F."/>
            <person name="Santos M.A."/>
            <person name="Sakthikumar S."/>
            <person name="Munro C.A."/>
            <person name="Rheinbay E."/>
            <person name="Grabherr M."/>
            <person name="Forche A."/>
            <person name="Reedy J.L."/>
            <person name="Agrafioti I."/>
            <person name="Arnaud M.B."/>
            <person name="Bates S."/>
            <person name="Brown A.J."/>
            <person name="Brunke S."/>
            <person name="Costanzo M.C."/>
            <person name="Fitzpatrick D.A."/>
            <person name="de Groot P.W."/>
            <person name="Harris D."/>
            <person name="Hoyer L.L."/>
            <person name="Hube B."/>
            <person name="Klis F.M."/>
            <person name="Kodira C."/>
            <person name="Lennard N."/>
            <person name="Logue M.E."/>
            <person name="Martin R."/>
            <person name="Neiman A.M."/>
            <person name="Nikolaou E."/>
            <person name="Quail M.A."/>
            <person name="Quinn J."/>
            <person name="Santos M.C."/>
            <person name="Schmitzberger F.F."/>
            <person name="Sherlock G."/>
            <person name="Shah P."/>
            <person name="Silverstein K.A."/>
            <person name="Skrzypek M.S."/>
            <person name="Soll D."/>
            <person name="Staggs R."/>
            <person name="Stansfield I."/>
            <person name="Stumpf M.P."/>
            <person name="Sudbery P.E."/>
            <person name="Srikantha T."/>
            <person name="Zeng Q."/>
            <person name="Berman J."/>
            <person name="Berriman M."/>
            <person name="Heitman J."/>
            <person name="Gow N.A."/>
            <person name="Lorenz M.C."/>
            <person name="Birren B.W."/>
            <person name="Kellis M."/>
            <person name="Cuomo C.A."/>
        </authorList>
    </citation>
    <scope>NUCLEOTIDE SEQUENCE [LARGE SCALE GENOMIC DNA]</scope>
    <source>
        <strain evidence="3">ATCC 6260 / CBS 566 / DSM 6381 / JCM 1539 / NBRC 10279 / NRRL Y-324</strain>
    </source>
</reference>
<evidence type="ECO:0000256" key="1">
    <source>
        <dbReference type="SAM" id="Phobius"/>
    </source>
</evidence>
<dbReference type="Proteomes" id="UP000001997">
    <property type="component" value="Unassembled WGS sequence"/>
</dbReference>
<protein>
    <submittedName>
        <fullName evidence="2">Uncharacterized protein</fullName>
    </submittedName>
</protein>
<sequence>MHEVLFMFQENVVIITSFQSKTDDFSRPLRKYHITQAQSFDQTHAIIYCLGEPRSMLKNASVPHHYGTVRPRRIYSLFKFPSLQIEAGMTNIEEQDSADKNIREHFKYSPIDSTAIRISRVFIVLVAIGGVSFLVIVAIKHLIKLITNWI</sequence>
<feature type="transmembrane region" description="Helical" evidence="1">
    <location>
        <begin position="121"/>
        <end position="143"/>
    </location>
</feature>
<name>A5DEA5_PICGU</name>
<dbReference type="RefSeq" id="XP_001485935.2">
    <property type="nucleotide sequence ID" value="XM_001485885.1"/>
</dbReference>
<dbReference type="HOGENOM" id="CLU_1741258_0_0_1"/>
<dbReference type="EMBL" id="CH408156">
    <property type="protein sequence ID" value="EDK37508.2"/>
    <property type="molecule type" value="Genomic_DNA"/>
</dbReference>
<keyword evidence="1" id="KW-1133">Transmembrane helix</keyword>
<gene>
    <name evidence="2" type="ORF">PGUG_01606</name>
</gene>